<dbReference type="InParanoid" id="A0A2G4YTT4"/>
<dbReference type="GO" id="GO:0009374">
    <property type="term" value="F:biotin binding"/>
    <property type="evidence" value="ECO:0007669"/>
    <property type="project" value="InterPro"/>
</dbReference>
<dbReference type="PROSITE" id="PS51326">
    <property type="entry name" value="AVIDIN_2"/>
    <property type="match status" value="1"/>
</dbReference>
<keyword evidence="3 4" id="KW-0732">Signal</keyword>
<dbReference type="Gene3D" id="2.40.128.30">
    <property type="entry name" value="Avidin-like"/>
    <property type="match status" value="1"/>
</dbReference>
<organism evidence="5 6">
    <name type="scientific">Paremcibacter congregatus</name>
    <dbReference type="NCBI Taxonomy" id="2043170"/>
    <lineage>
        <taxon>Bacteria</taxon>
        <taxon>Pseudomonadati</taxon>
        <taxon>Pseudomonadota</taxon>
        <taxon>Alphaproteobacteria</taxon>
        <taxon>Emcibacterales</taxon>
        <taxon>Emcibacteraceae</taxon>
        <taxon>Paremcibacter</taxon>
    </lineage>
</organism>
<gene>
    <name evidence="5" type="ORF">CRD36_03175</name>
</gene>
<evidence type="ECO:0000313" key="6">
    <source>
        <dbReference type="Proteomes" id="UP000229730"/>
    </source>
</evidence>
<evidence type="ECO:0008006" key="7">
    <source>
        <dbReference type="Google" id="ProtNLM"/>
    </source>
</evidence>
<dbReference type="RefSeq" id="WP_099471287.1">
    <property type="nucleotide sequence ID" value="NZ_CP041025.1"/>
</dbReference>
<protein>
    <recommendedName>
        <fullName evidence="7">Avidin</fullName>
    </recommendedName>
</protein>
<dbReference type="GO" id="GO:0005576">
    <property type="term" value="C:extracellular region"/>
    <property type="evidence" value="ECO:0007669"/>
    <property type="project" value="UniProtKB-SubCell"/>
</dbReference>
<dbReference type="SUPFAM" id="SSF50876">
    <property type="entry name" value="Avidin/streptavidin"/>
    <property type="match status" value="1"/>
</dbReference>
<dbReference type="EMBL" id="PDEM01000009">
    <property type="protein sequence ID" value="PHZ85703.1"/>
    <property type="molecule type" value="Genomic_DNA"/>
</dbReference>
<keyword evidence="2" id="KW-0964">Secreted</keyword>
<keyword evidence="6" id="KW-1185">Reference proteome</keyword>
<comment type="subcellular location">
    <subcellularLocation>
        <location evidence="1">Secreted</location>
    </subcellularLocation>
</comment>
<dbReference type="InterPro" id="IPR005468">
    <property type="entry name" value="Avidin/str"/>
</dbReference>
<feature type="signal peptide" evidence="4">
    <location>
        <begin position="1"/>
        <end position="22"/>
    </location>
</feature>
<dbReference type="InterPro" id="IPR051764">
    <property type="entry name" value="Avidin/Streptavidin-rel"/>
</dbReference>
<dbReference type="Proteomes" id="UP000229730">
    <property type="component" value="Unassembled WGS sequence"/>
</dbReference>
<feature type="chain" id="PRO_5013707100" description="Avidin" evidence="4">
    <location>
        <begin position="23"/>
        <end position="143"/>
    </location>
</feature>
<sequence length="143" mass="15597">MHLKKLCLSLPLLMLSTAFSQAMDCTKPVGDWRNDVKSVMSIEKVDPATGRITGTYISKNGAKNPMSGWLNTSAPVEGKHNATAIHLSVNWQGEGAITAWTGYCHMVDGSPVIQTEDLITFTNADFAWSHVISNHDTLVPVKQ</sequence>
<proteinExistence type="predicted"/>
<evidence type="ECO:0000256" key="3">
    <source>
        <dbReference type="ARBA" id="ARBA00022729"/>
    </source>
</evidence>
<comment type="caution">
    <text evidence="5">The sequence shown here is derived from an EMBL/GenBank/DDBJ whole genome shotgun (WGS) entry which is preliminary data.</text>
</comment>
<evidence type="ECO:0000256" key="1">
    <source>
        <dbReference type="ARBA" id="ARBA00004613"/>
    </source>
</evidence>
<dbReference type="AlphaFoldDB" id="A0A2G4YTT4"/>
<evidence type="ECO:0000313" key="5">
    <source>
        <dbReference type="EMBL" id="PHZ85703.1"/>
    </source>
</evidence>
<dbReference type="OrthoDB" id="8481842at2"/>
<evidence type="ECO:0000256" key="4">
    <source>
        <dbReference type="SAM" id="SignalP"/>
    </source>
</evidence>
<dbReference type="PANTHER" id="PTHR34399:SF3">
    <property type="entry name" value="AVID PROTEIN-RELATED"/>
    <property type="match status" value="1"/>
</dbReference>
<dbReference type="PANTHER" id="PTHR34399">
    <property type="entry name" value="AVIDIN-RELATED"/>
    <property type="match status" value="1"/>
</dbReference>
<dbReference type="InterPro" id="IPR036896">
    <property type="entry name" value="Avidin-like_sf"/>
</dbReference>
<evidence type="ECO:0000256" key="2">
    <source>
        <dbReference type="ARBA" id="ARBA00022525"/>
    </source>
</evidence>
<dbReference type="Pfam" id="PF01382">
    <property type="entry name" value="Avidin"/>
    <property type="match status" value="1"/>
</dbReference>
<accession>A0A2G4YTT4</accession>
<reference evidence="5 6" key="1">
    <citation type="submission" date="2017-10" db="EMBL/GenBank/DDBJ databases">
        <title>Frigbacter circumglobatus gen. nov. sp. nov., isolated from sediment cultured in situ.</title>
        <authorList>
            <person name="Zhao Z."/>
        </authorList>
    </citation>
    <scope>NUCLEOTIDE SEQUENCE [LARGE SCALE GENOMIC DNA]</scope>
    <source>
        <strain evidence="5 6">ZYL</strain>
    </source>
</reference>
<name>A0A2G4YTT4_9PROT</name>